<comment type="similarity">
    <text evidence="6">Belongs to the peptidase M48 family.</text>
</comment>
<evidence type="ECO:0000313" key="9">
    <source>
        <dbReference type="EMBL" id="TCS37591.1"/>
    </source>
</evidence>
<evidence type="ECO:0000259" key="8">
    <source>
        <dbReference type="Pfam" id="PF01435"/>
    </source>
</evidence>
<proteinExistence type="inferred from homology"/>
<dbReference type="InterPro" id="IPR001915">
    <property type="entry name" value="Peptidase_M48"/>
</dbReference>
<dbReference type="PANTHER" id="PTHR22726:SF1">
    <property type="entry name" value="METALLOENDOPEPTIDASE OMA1, MITOCHONDRIAL"/>
    <property type="match status" value="1"/>
</dbReference>
<dbReference type="InterPro" id="IPR051156">
    <property type="entry name" value="Mito/Outer_Membr_Metalloprot"/>
</dbReference>
<evidence type="ECO:0000256" key="3">
    <source>
        <dbReference type="ARBA" id="ARBA00022801"/>
    </source>
</evidence>
<dbReference type="PANTHER" id="PTHR22726">
    <property type="entry name" value="METALLOENDOPEPTIDASE OMA1"/>
    <property type="match status" value="1"/>
</dbReference>
<protein>
    <submittedName>
        <fullName evidence="9">Peptidase M48-like protein</fullName>
    </submittedName>
</protein>
<reference evidence="9 10" key="1">
    <citation type="submission" date="2019-03" db="EMBL/GenBank/DDBJ databases">
        <title>Genomic Encyclopedia of Archaeal and Bacterial Type Strains, Phase II (KMG-II): from individual species to whole genera.</title>
        <authorList>
            <person name="Goeker M."/>
        </authorList>
    </citation>
    <scope>NUCLEOTIDE SEQUENCE [LARGE SCALE GENOMIC DNA]</scope>
    <source>
        <strain evidence="9 10">DSM 15388</strain>
    </source>
</reference>
<keyword evidence="5 6" id="KW-0482">Metalloprotease</keyword>
<evidence type="ECO:0000256" key="5">
    <source>
        <dbReference type="ARBA" id="ARBA00023049"/>
    </source>
</evidence>
<dbReference type="GO" id="GO:0004222">
    <property type="term" value="F:metalloendopeptidase activity"/>
    <property type="evidence" value="ECO:0007669"/>
    <property type="project" value="InterPro"/>
</dbReference>
<evidence type="ECO:0000256" key="7">
    <source>
        <dbReference type="SAM" id="Phobius"/>
    </source>
</evidence>
<comment type="cofactor">
    <cofactor evidence="6">
        <name>Zn(2+)</name>
        <dbReference type="ChEBI" id="CHEBI:29105"/>
    </cofactor>
    <text evidence="6">Binds 1 zinc ion per subunit.</text>
</comment>
<dbReference type="Gene3D" id="3.30.2010.10">
    <property type="entry name" value="Metalloproteases ('zincins'), catalytic domain"/>
    <property type="match status" value="1"/>
</dbReference>
<comment type="caution">
    <text evidence="9">The sequence shown here is derived from an EMBL/GenBank/DDBJ whole genome shotgun (WGS) entry which is preliminary data.</text>
</comment>
<accession>A0A4R3HZ32</accession>
<feature type="domain" description="Peptidase M48" evidence="8">
    <location>
        <begin position="174"/>
        <end position="363"/>
    </location>
</feature>
<keyword evidence="2" id="KW-0479">Metal-binding</keyword>
<dbReference type="GO" id="GO:0046872">
    <property type="term" value="F:metal ion binding"/>
    <property type="evidence" value="ECO:0007669"/>
    <property type="project" value="UniProtKB-KW"/>
</dbReference>
<keyword evidence="7" id="KW-0472">Membrane</keyword>
<name>A0A4R3HZ32_9GAMM</name>
<keyword evidence="10" id="KW-1185">Reference proteome</keyword>
<gene>
    <name evidence="9" type="ORF">BCF53_11913</name>
</gene>
<keyword evidence="4 6" id="KW-0862">Zinc</keyword>
<evidence type="ECO:0000313" key="10">
    <source>
        <dbReference type="Proteomes" id="UP000295793"/>
    </source>
</evidence>
<keyword evidence="3 6" id="KW-0378">Hydrolase</keyword>
<evidence type="ECO:0000256" key="4">
    <source>
        <dbReference type="ARBA" id="ARBA00022833"/>
    </source>
</evidence>
<dbReference type="AlphaFoldDB" id="A0A4R3HZ32"/>
<evidence type="ECO:0000256" key="6">
    <source>
        <dbReference type="RuleBase" id="RU003983"/>
    </source>
</evidence>
<dbReference type="Proteomes" id="UP000295793">
    <property type="component" value="Unassembled WGS sequence"/>
</dbReference>
<dbReference type="EMBL" id="SLZR01000019">
    <property type="protein sequence ID" value="TCS37591.1"/>
    <property type="molecule type" value="Genomic_DNA"/>
</dbReference>
<dbReference type="Pfam" id="PF01435">
    <property type="entry name" value="Peptidase_M48"/>
    <property type="match status" value="1"/>
</dbReference>
<keyword evidence="1 6" id="KW-0645">Protease</keyword>
<keyword evidence="7" id="KW-0812">Transmembrane</keyword>
<dbReference type="OrthoDB" id="9810445at2"/>
<dbReference type="CDD" id="cd07332">
    <property type="entry name" value="M48C_Oma1_like"/>
    <property type="match status" value="1"/>
</dbReference>
<dbReference type="GO" id="GO:0051603">
    <property type="term" value="P:proteolysis involved in protein catabolic process"/>
    <property type="evidence" value="ECO:0007669"/>
    <property type="project" value="TreeGrafter"/>
</dbReference>
<organism evidence="9 10">
    <name type="scientific">Reinekea marinisedimentorum</name>
    <dbReference type="NCBI Taxonomy" id="230495"/>
    <lineage>
        <taxon>Bacteria</taxon>
        <taxon>Pseudomonadati</taxon>
        <taxon>Pseudomonadota</taxon>
        <taxon>Gammaproteobacteria</taxon>
        <taxon>Oceanospirillales</taxon>
        <taxon>Saccharospirillaceae</taxon>
        <taxon>Reinekea</taxon>
    </lineage>
</organism>
<sequence length="402" mass="44385">MTKDLTVLAAQSSYDCHAFHESLKGGKSSGTLAISASGLKFNIQGKTVSLPFERLEIKMGGASNRLVFFSHPAFPDWSFYSSDRKVLKDPQLKQHNALARHVKRATNVRKKAWAVFWAVCLLIIAIPALLLLRMDILTKYVAAKIPAQWEESLGESAMAQYRIGQQLMPEDEANEILQPLLEPLMANLASDRYQYEFHIVNDSSVNAFALPGGQVVINSALILTAESAPELLGVVAHEISHVQEQHGVRNVIGSAGTFLVVSALVGDASGLIATLSGAAPLLLNQSYSRRFETEADVKGFGLLVDANIDPQGLTNFFERLMLEEQKQLESIDNEDARNALEAVTALLSTHPTNDARIQRLNKLTAELASNREFLDLSREFSQLQSLVKQFVTENNEEELLRE</sequence>
<dbReference type="RefSeq" id="WP_132703293.1">
    <property type="nucleotide sequence ID" value="NZ_SLZR01000019.1"/>
</dbReference>
<evidence type="ECO:0000256" key="1">
    <source>
        <dbReference type="ARBA" id="ARBA00022670"/>
    </source>
</evidence>
<evidence type="ECO:0000256" key="2">
    <source>
        <dbReference type="ARBA" id="ARBA00022723"/>
    </source>
</evidence>
<dbReference type="GO" id="GO:0016020">
    <property type="term" value="C:membrane"/>
    <property type="evidence" value="ECO:0007669"/>
    <property type="project" value="TreeGrafter"/>
</dbReference>
<feature type="transmembrane region" description="Helical" evidence="7">
    <location>
        <begin position="112"/>
        <end position="132"/>
    </location>
</feature>
<keyword evidence="7" id="KW-1133">Transmembrane helix</keyword>